<keyword evidence="3" id="KW-1185">Reference proteome</keyword>
<evidence type="ECO:0008006" key="4">
    <source>
        <dbReference type="Google" id="ProtNLM"/>
    </source>
</evidence>
<sequence>MNIFQQFFKSIYSPQTVAKFRNQGIGKTILYVFVLMLISVSVSAIQLGTGISNTVNNFQVALKTDIPDFELKNSVLTSELVEPLFITIDGEQFIFDTTGSLTIRDIEQNHTHVLALLETEAVFITEGITESFRYREFGNLNFTKEQVEEITSSVINLLPLIIAVVVLILYFFLTAMKFIGVFFLSFIALLIRKKLNLILPYKKVWILSAYAVTLPTIFFTITDALYIFIPFSFTLYWVVALIMIYLIFKELSTIHEDNEPEQL</sequence>
<feature type="transmembrane region" description="Helical" evidence="1">
    <location>
        <begin position="160"/>
        <end position="191"/>
    </location>
</feature>
<dbReference type="InterPro" id="IPR009574">
    <property type="entry name" value="DUF1189"/>
</dbReference>
<feature type="transmembrane region" description="Helical" evidence="1">
    <location>
        <begin position="227"/>
        <end position="248"/>
    </location>
</feature>
<organism evidence="2 3">
    <name type="scientific">Anaerobacillus alkalilacustris</name>
    <dbReference type="NCBI Taxonomy" id="393763"/>
    <lineage>
        <taxon>Bacteria</taxon>
        <taxon>Bacillati</taxon>
        <taxon>Bacillota</taxon>
        <taxon>Bacilli</taxon>
        <taxon>Bacillales</taxon>
        <taxon>Bacillaceae</taxon>
        <taxon>Anaerobacillus</taxon>
    </lineage>
</organism>
<reference evidence="2 3" key="1">
    <citation type="submission" date="2016-10" db="EMBL/GenBank/DDBJ databases">
        <title>Draft genome sequences of four alkaliphilic bacteria belonging to the Anaerobacillus genus.</title>
        <authorList>
            <person name="Bassil N.M."/>
            <person name="Lloyd J.R."/>
        </authorList>
    </citation>
    <scope>NUCLEOTIDE SEQUENCE [LARGE SCALE GENOMIC DNA]</scope>
    <source>
        <strain evidence="2 3">DSM 18345</strain>
    </source>
</reference>
<evidence type="ECO:0000313" key="3">
    <source>
        <dbReference type="Proteomes" id="UP000179524"/>
    </source>
</evidence>
<dbReference type="AlphaFoldDB" id="A0A1S2LW39"/>
<evidence type="ECO:0000256" key="1">
    <source>
        <dbReference type="SAM" id="Phobius"/>
    </source>
</evidence>
<feature type="transmembrane region" description="Helical" evidence="1">
    <location>
        <begin position="203"/>
        <end position="221"/>
    </location>
</feature>
<protein>
    <recommendedName>
        <fullName evidence="4">DUF1189 domain-containing protein</fullName>
    </recommendedName>
</protein>
<comment type="caution">
    <text evidence="2">The sequence shown here is derived from an EMBL/GenBank/DDBJ whole genome shotgun (WGS) entry which is preliminary data.</text>
</comment>
<feature type="transmembrane region" description="Helical" evidence="1">
    <location>
        <begin position="29"/>
        <end position="48"/>
    </location>
</feature>
<keyword evidence="1" id="KW-0472">Membrane</keyword>
<proteinExistence type="predicted"/>
<keyword evidence="1" id="KW-0812">Transmembrane</keyword>
<keyword evidence="1" id="KW-1133">Transmembrane helix</keyword>
<dbReference type="OrthoDB" id="1903376at2"/>
<dbReference type="Pfam" id="PF06691">
    <property type="entry name" value="DUF1189"/>
    <property type="match status" value="1"/>
</dbReference>
<name>A0A1S2LW39_9BACI</name>
<gene>
    <name evidence="2" type="ORF">BKP37_05730</name>
</gene>
<evidence type="ECO:0000313" key="2">
    <source>
        <dbReference type="EMBL" id="OIJ16729.1"/>
    </source>
</evidence>
<dbReference type="EMBL" id="MLQR01000004">
    <property type="protein sequence ID" value="OIJ16729.1"/>
    <property type="molecule type" value="Genomic_DNA"/>
</dbReference>
<accession>A0A1S2LW39</accession>
<dbReference type="RefSeq" id="WP_071308714.1">
    <property type="nucleotide sequence ID" value="NZ_MLQR01000004.1"/>
</dbReference>
<dbReference type="Proteomes" id="UP000179524">
    <property type="component" value="Unassembled WGS sequence"/>
</dbReference>